<evidence type="ECO:0000313" key="2">
    <source>
        <dbReference type="EMBL" id="QPV63397.1"/>
    </source>
</evidence>
<sequence>MGLTEWASDHLLATVAVSLAFLTLSVVSVLGVAGWLLAAVLGLGGAGTLGSLLPLFVAGLVVGVPLSVVGLVAAAAGLASRASSAVSGTTEVAGIRLGRVASYVERENRYARMVGLADLVENFDTRSAERRADDRTERLKERYVEGEISDHEFERRLQTILDEEGVQREGVSAIDDELHATERN</sequence>
<protein>
    <submittedName>
        <fullName evidence="2">SHOCT domain-containing protein</fullName>
    </submittedName>
</protein>
<keyword evidence="3" id="KW-1185">Reference proteome</keyword>
<dbReference type="RefSeq" id="WP_198062187.1">
    <property type="nucleotide sequence ID" value="NZ_CP065856.1"/>
</dbReference>
<dbReference type="OrthoDB" id="178074at2157"/>
<keyword evidence="1" id="KW-0812">Transmembrane</keyword>
<dbReference type="Proteomes" id="UP000595001">
    <property type="component" value="Chromosome"/>
</dbReference>
<keyword evidence="1" id="KW-1133">Transmembrane helix</keyword>
<evidence type="ECO:0000256" key="1">
    <source>
        <dbReference type="SAM" id="Phobius"/>
    </source>
</evidence>
<gene>
    <name evidence="2" type="ORF">I7X12_01815</name>
</gene>
<feature type="transmembrane region" description="Helical" evidence="1">
    <location>
        <begin position="55"/>
        <end position="79"/>
    </location>
</feature>
<dbReference type="AlphaFoldDB" id="A0A7T3FZE4"/>
<dbReference type="GeneID" id="60587190"/>
<name>A0A7T3FZE4_9EURY</name>
<proteinExistence type="predicted"/>
<accession>A0A7T3FZE4</accession>
<organism evidence="2 3">
    <name type="scientific">Halosimplex litoreum</name>
    <dbReference type="NCBI Taxonomy" id="1198301"/>
    <lineage>
        <taxon>Archaea</taxon>
        <taxon>Methanobacteriati</taxon>
        <taxon>Methanobacteriota</taxon>
        <taxon>Stenosarchaea group</taxon>
        <taxon>Halobacteria</taxon>
        <taxon>Halobacteriales</taxon>
        <taxon>Haloarculaceae</taxon>
        <taxon>Halosimplex</taxon>
    </lineage>
</organism>
<dbReference type="KEGG" id="hlt:I7X12_01815"/>
<feature type="transmembrane region" description="Helical" evidence="1">
    <location>
        <begin position="12"/>
        <end position="43"/>
    </location>
</feature>
<dbReference type="EMBL" id="CP065856">
    <property type="protein sequence ID" value="QPV63397.1"/>
    <property type="molecule type" value="Genomic_DNA"/>
</dbReference>
<keyword evidence="1" id="KW-0472">Membrane</keyword>
<reference evidence="2 3" key="1">
    <citation type="submission" date="2020-12" db="EMBL/GenBank/DDBJ databases">
        <title>Halosimplex halophilum sp. nov. and Halosimplex salinum sp. nov., two new members of the genus Halosimplex.</title>
        <authorList>
            <person name="Cui H.L."/>
        </authorList>
    </citation>
    <scope>NUCLEOTIDE SEQUENCE [LARGE SCALE GENOMIC DNA]</scope>
    <source>
        <strain evidence="2 3">YGH94</strain>
    </source>
</reference>
<evidence type="ECO:0000313" key="3">
    <source>
        <dbReference type="Proteomes" id="UP000595001"/>
    </source>
</evidence>